<keyword evidence="2" id="KW-0472">Membrane</keyword>
<dbReference type="RefSeq" id="WP_261961055.1">
    <property type="nucleotide sequence ID" value="NZ_BAAAXA010000001.1"/>
</dbReference>
<organism evidence="4 5">
    <name type="scientific">Dactylosporangium matsuzakiense</name>
    <dbReference type="NCBI Taxonomy" id="53360"/>
    <lineage>
        <taxon>Bacteria</taxon>
        <taxon>Bacillati</taxon>
        <taxon>Actinomycetota</taxon>
        <taxon>Actinomycetes</taxon>
        <taxon>Micromonosporales</taxon>
        <taxon>Micromonosporaceae</taxon>
        <taxon>Dactylosporangium</taxon>
    </lineage>
</organism>
<dbReference type="EMBL" id="BSFP01000130">
    <property type="protein sequence ID" value="GLL08174.1"/>
    <property type="molecule type" value="Genomic_DNA"/>
</dbReference>
<keyword evidence="2" id="KW-0812">Transmembrane</keyword>
<dbReference type="InterPro" id="IPR011009">
    <property type="entry name" value="Kinase-like_dom_sf"/>
</dbReference>
<dbReference type="PANTHER" id="PTHR10566:SF113">
    <property type="entry name" value="PROTEIN ACTIVITY OF BC1 COMPLEX KINASE 7, CHLOROPLASTIC"/>
    <property type="match status" value="1"/>
</dbReference>
<feature type="domain" description="ABC1 atypical kinase-like" evidence="3">
    <location>
        <begin position="2"/>
        <end position="234"/>
    </location>
</feature>
<dbReference type="PANTHER" id="PTHR10566">
    <property type="entry name" value="CHAPERONE-ACTIVITY OF BC1 COMPLEX CABC1 -RELATED"/>
    <property type="match status" value="1"/>
</dbReference>
<feature type="transmembrane region" description="Helical" evidence="2">
    <location>
        <begin position="395"/>
        <end position="414"/>
    </location>
</feature>
<keyword evidence="5" id="KW-1185">Reference proteome</keyword>
<name>A0A9W6NT00_9ACTN</name>
<comment type="caution">
    <text evidence="4">The sequence shown here is derived from an EMBL/GenBank/DDBJ whole genome shotgun (WGS) entry which is preliminary data.</text>
</comment>
<dbReference type="Pfam" id="PF03109">
    <property type="entry name" value="ABC1"/>
    <property type="match status" value="1"/>
</dbReference>
<evidence type="ECO:0000259" key="3">
    <source>
        <dbReference type="Pfam" id="PF03109"/>
    </source>
</evidence>
<evidence type="ECO:0000313" key="5">
    <source>
        <dbReference type="Proteomes" id="UP001143480"/>
    </source>
</evidence>
<dbReference type="InterPro" id="IPR004147">
    <property type="entry name" value="ABC1_dom"/>
</dbReference>
<dbReference type="CDD" id="cd05121">
    <property type="entry name" value="ABC1_ADCK3-like"/>
    <property type="match status" value="1"/>
</dbReference>
<proteinExistence type="inferred from homology"/>
<dbReference type="SUPFAM" id="SSF56112">
    <property type="entry name" value="Protein kinase-like (PK-like)"/>
    <property type="match status" value="1"/>
</dbReference>
<evidence type="ECO:0000256" key="1">
    <source>
        <dbReference type="ARBA" id="ARBA00009670"/>
    </source>
</evidence>
<dbReference type="Proteomes" id="UP001143480">
    <property type="component" value="Unassembled WGS sequence"/>
</dbReference>
<comment type="similarity">
    <text evidence="1">Belongs to the protein kinase superfamily. ADCK protein kinase family.</text>
</comment>
<evidence type="ECO:0000313" key="4">
    <source>
        <dbReference type="EMBL" id="GLL08174.1"/>
    </source>
</evidence>
<reference evidence="4" key="2">
    <citation type="submission" date="2023-01" db="EMBL/GenBank/DDBJ databases">
        <authorList>
            <person name="Sun Q."/>
            <person name="Evtushenko L."/>
        </authorList>
    </citation>
    <scope>NUCLEOTIDE SEQUENCE</scope>
    <source>
        <strain evidence="4">VKM Ac-1321</strain>
    </source>
</reference>
<feature type="transmembrane region" description="Helical" evidence="2">
    <location>
        <begin position="426"/>
        <end position="447"/>
    </location>
</feature>
<keyword evidence="2" id="KW-1133">Transmembrane helix</keyword>
<accession>A0A9W6NT00</accession>
<dbReference type="InterPro" id="IPR050154">
    <property type="entry name" value="UbiB_kinase"/>
</dbReference>
<protein>
    <recommendedName>
        <fullName evidence="3">ABC1 atypical kinase-like domain-containing protein</fullName>
    </recommendedName>
</protein>
<gene>
    <name evidence="4" type="ORF">GCM10017581_099340</name>
</gene>
<dbReference type="AlphaFoldDB" id="A0A9W6NT00"/>
<evidence type="ECO:0000256" key="2">
    <source>
        <dbReference type="SAM" id="Phobius"/>
    </source>
</evidence>
<reference evidence="4" key="1">
    <citation type="journal article" date="2014" name="Int. J. Syst. Evol. Microbiol.">
        <title>Complete genome sequence of Corynebacterium casei LMG S-19264T (=DSM 44701T), isolated from a smear-ripened cheese.</title>
        <authorList>
            <consortium name="US DOE Joint Genome Institute (JGI-PGF)"/>
            <person name="Walter F."/>
            <person name="Albersmeier A."/>
            <person name="Kalinowski J."/>
            <person name="Ruckert C."/>
        </authorList>
    </citation>
    <scope>NUCLEOTIDE SEQUENCE</scope>
    <source>
        <strain evidence="4">VKM Ac-1321</strain>
    </source>
</reference>
<sequence length="454" mass="49182">MPPAPWAEVRTVLVEELGTEPDTIFASFDEEPIAAASVAQVHRATLRSGAEVVVKVQRPGIRPLVEQDLDIVATLARALHERMGWARTIGINDLAQGFADSLTEELDFRVEAANTTAVRTLALARKSPVVIPQIHTDLSTARLLVMDRLPGVPLGSKPLEGAEPRAGQLLALMMEQIMIDGIFHCDPHPGNVFVLDDGRIALLDFGVVGRIDANVQAALQDILVAIDRRDRAGLSDALLEAVSRPEGLDDQALERALGQFMASHLSAGVPPRLDMFVDLFRILGAHGLRVPPGVAAVFRAVGTLEGTLKTLDPGFEIIEAARTFATSRIADRFSPPSLRQAAEDETLKLLPLLRRLPRRIDRITNAVEQGRLSVGVRLFADERERRFVSGLVRQATLAFLGAVTGVMAVILLGTTGGPALSAGFTLYQLFGYNLLLISAVLMLRTLITSLRRDP</sequence>